<dbReference type="Proteomes" id="UP001147148">
    <property type="component" value="Unassembled WGS sequence"/>
</dbReference>
<dbReference type="EMBL" id="JAPDSH010000005">
    <property type="protein sequence ID" value="MDF0480158.1"/>
    <property type="molecule type" value="Genomic_DNA"/>
</dbReference>
<evidence type="ECO:0000313" key="1">
    <source>
        <dbReference type="EMBL" id="MDF0480158.1"/>
    </source>
</evidence>
<evidence type="ECO:0000313" key="2">
    <source>
        <dbReference type="Proteomes" id="UP001147148"/>
    </source>
</evidence>
<evidence type="ECO:0008006" key="3">
    <source>
        <dbReference type="Google" id="ProtNLM"/>
    </source>
</evidence>
<sequence length="144" mass="16693">MLNKLSKYPFEDMGKKFREHRNYNKIAAHLSDYGYMCSWLPVDSEGADFIAVHCKNNDVLKIQLKGRITIDPKYKEKNIYMAFPLSDKDSSKNWVIVPHDKLVPLFTEVKRWESGKGRSNGKVPDKIVNKVIDLSIVEPFDFVN</sequence>
<gene>
    <name evidence="1" type="ORF">OL233_07610</name>
</gene>
<proteinExistence type="predicted"/>
<name>A0ABT5X2C8_9ENTE</name>
<organism evidence="1 2">
    <name type="scientific">Vagococcus proximus</name>
    <dbReference type="NCBI Taxonomy" id="2991417"/>
    <lineage>
        <taxon>Bacteria</taxon>
        <taxon>Bacillati</taxon>
        <taxon>Bacillota</taxon>
        <taxon>Bacilli</taxon>
        <taxon>Lactobacillales</taxon>
        <taxon>Enterococcaceae</taxon>
        <taxon>Vagococcus</taxon>
    </lineage>
</organism>
<comment type="caution">
    <text evidence="1">The sequence shown here is derived from an EMBL/GenBank/DDBJ whole genome shotgun (WGS) entry which is preliminary data.</text>
</comment>
<keyword evidence="2" id="KW-1185">Reference proteome</keyword>
<dbReference type="RefSeq" id="WP_275471736.1">
    <property type="nucleotide sequence ID" value="NZ_JAPDSH010000005.1"/>
</dbReference>
<protein>
    <recommendedName>
        <fullName evidence="3">PD(D/E)XK endonuclease domain-containing protein</fullName>
    </recommendedName>
</protein>
<accession>A0ABT5X2C8</accession>
<reference evidence="1" key="1">
    <citation type="submission" date="2022-10" db="EMBL/GenBank/DDBJ databases">
        <title>Vagococcus sp. isolated from poultry meat.</title>
        <authorList>
            <person name="Johansson P."/>
            <person name="Bjorkroth J."/>
        </authorList>
    </citation>
    <scope>NUCLEOTIDE SEQUENCE</scope>
    <source>
        <strain evidence="1">PNs007</strain>
    </source>
</reference>